<evidence type="ECO:0000313" key="2">
    <source>
        <dbReference type="EMBL" id="BDH79575.1"/>
    </source>
</evidence>
<name>A0ABM7YDL9_9EURY</name>
<proteinExistence type="predicted"/>
<evidence type="ECO:0000256" key="1">
    <source>
        <dbReference type="SAM" id="Phobius"/>
    </source>
</evidence>
<reference evidence="2 3" key="1">
    <citation type="submission" date="2022-04" db="EMBL/GenBank/DDBJ databases">
        <title>Complete genome of Methanothermobacter tenebrarum strain RMAS.</title>
        <authorList>
            <person name="Nakamura K."/>
            <person name="Oshima K."/>
            <person name="Hattori M."/>
            <person name="Kamagata Y."/>
            <person name="Takamizawa K."/>
        </authorList>
    </citation>
    <scope>NUCLEOTIDE SEQUENCE [LARGE SCALE GENOMIC DNA]</scope>
    <source>
        <strain evidence="2 3">RMAS</strain>
    </source>
</reference>
<keyword evidence="3" id="KW-1185">Reference proteome</keyword>
<feature type="transmembrane region" description="Helical" evidence="1">
    <location>
        <begin position="7"/>
        <end position="24"/>
    </location>
</feature>
<keyword evidence="1" id="KW-0472">Membrane</keyword>
<gene>
    <name evidence="2" type="ORF">MTTB_09540</name>
</gene>
<protein>
    <recommendedName>
        <fullName evidence="4">Septum formation initiator</fullName>
    </recommendedName>
</protein>
<sequence>MDKKPGGLVFVGCLLICIGIGLAFNRPDIGAIIGVGLGIILMAIVNAKTG</sequence>
<dbReference type="Proteomes" id="UP000831817">
    <property type="component" value="Chromosome"/>
</dbReference>
<evidence type="ECO:0008006" key="4">
    <source>
        <dbReference type="Google" id="ProtNLM"/>
    </source>
</evidence>
<evidence type="ECO:0000313" key="3">
    <source>
        <dbReference type="Proteomes" id="UP000831817"/>
    </source>
</evidence>
<dbReference type="GeneID" id="71965471"/>
<dbReference type="RefSeq" id="WP_248563920.1">
    <property type="nucleotide sequence ID" value="NZ_AP025698.1"/>
</dbReference>
<keyword evidence="1" id="KW-1133">Transmembrane helix</keyword>
<keyword evidence="1" id="KW-0812">Transmembrane</keyword>
<accession>A0ABM7YDL9</accession>
<organism evidence="2 3">
    <name type="scientific">Methanothermobacter tenebrarum</name>
    <dbReference type="NCBI Taxonomy" id="680118"/>
    <lineage>
        <taxon>Archaea</taxon>
        <taxon>Methanobacteriati</taxon>
        <taxon>Methanobacteriota</taxon>
        <taxon>Methanomada group</taxon>
        <taxon>Methanobacteria</taxon>
        <taxon>Methanobacteriales</taxon>
        <taxon>Methanobacteriaceae</taxon>
        <taxon>Methanothermobacter</taxon>
    </lineage>
</organism>
<dbReference type="EMBL" id="AP025698">
    <property type="protein sequence ID" value="BDH79575.1"/>
    <property type="molecule type" value="Genomic_DNA"/>
</dbReference>
<feature type="transmembrane region" description="Helical" evidence="1">
    <location>
        <begin position="30"/>
        <end position="47"/>
    </location>
</feature>